<dbReference type="InterPro" id="IPR010920">
    <property type="entry name" value="LSM_dom_sf"/>
</dbReference>
<keyword evidence="4" id="KW-1003">Cell membrane</keyword>
<dbReference type="GO" id="GO:0008381">
    <property type="term" value="F:mechanosensitive monoatomic ion channel activity"/>
    <property type="evidence" value="ECO:0007669"/>
    <property type="project" value="InterPro"/>
</dbReference>
<dbReference type="SUPFAM" id="SSF50182">
    <property type="entry name" value="Sm-like ribonucleoproteins"/>
    <property type="match status" value="1"/>
</dbReference>
<dbReference type="RefSeq" id="WP_113806446.1">
    <property type="nucleotide sequence ID" value="NZ_QOCW01000012.1"/>
</dbReference>
<evidence type="ECO:0000256" key="6">
    <source>
        <dbReference type="ARBA" id="ARBA00022989"/>
    </source>
</evidence>
<keyword evidence="5 8" id="KW-0812">Transmembrane</keyword>
<evidence type="ECO:0000313" key="10">
    <source>
        <dbReference type="EMBL" id="RBW69239.1"/>
    </source>
</evidence>
<dbReference type="InterPro" id="IPR011014">
    <property type="entry name" value="MscS_channel_TM-2"/>
</dbReference>
<dbReference type="AlphaFoldDB" id="A0A366XWU7"/>
<evidence type="ECO:0000313" key="11">
    <source>
        <dbReference type="Proteomes" id="UP000253314"/>
    </source>
</evidence>
<comment type="similarity">
    <text evidence="3">Belongs to the MscS (TC 1.A.23) family.</text>
</comment>
<accession>A0A366XWU7</accession>
<dbReference type="Gene3D" id="3.30.70.100">
    <property type="match status" value="1"/>
</dbReference>
<dbReference type="OrthoDB" id="9809206at2"/>
<evidence type="ECO:0000256" key="1">
    <source>
        <dbReference type="ARBA" id="ARBA00004141"/>
    </source>
</evidence>
<feature type="domain" description="Mechanosensitive ion channel MscS" evidence="9">
    <location>
        <begin position="108"/>
        <end position="171"/>
    </location>
</feature>
<dbReference type="InterPro" id="IPR045276">
    <property type="entry name" value="YbiO_bact"/>
</dbReference>
<comment type="caution">
    <text evidence="10">The sequence shown here is derived from an EMBL/GenBank/DDBJ whole genome shotgun (WGS) entry which is preliminary data.</text>
</comment>
<evidence type="ECO:0000259" key="9">
    <source>
        <dbReference type="Pfam" id="PF00924"/>
    </source>
</evidence>
<evidence type="ECO:0000256" key="7">
    <source>
        <dbReference type="ARBA" id="ARBA00023136"/>
    </source>
</evidence>
<dbReference type="Gene3D" id="1.10.287.1260">
    <property type="match status" value="1"/>
</dbReference>
<dbReference type="Pfam" id="PF00924">
    <property type="entry name" value="MS_channel_2nd"/>
    <property type="match status" value="1"/>
</dbReference>
<feature type="transmembrane region" description="Helical" evidence="8">
    <location>
        <begin position="20"/>
        <end position="42"/>
    </location>
</feature>
<dbReference type="PANTHER" id="PTHR30460">
    <property type="entry name" value="MODERATE CONDUCTANCE MECHANOSENSITIVE CHANNEL YBIO"/>
    <property type="match status" value="1"/>
</dbReference>
<sequence>MNYSIAADFLNIEWLSVKEYVFTLFLTIVVTYGLLFFLRFSLHQFFKRTNYINEKQEGTIESVFKTSSNYLGFFIVLITAVKPFIEIKELLVAGGVLGIVIGFGAQSAIKDMLYGFFFLFEGQFKKGDFVRINEELDGGTVEELGFRALKIRKLNGMVTTISNGEVRKIVNGNVESRRIYESVIVSFRQNPQEVKELLNGLCEQLNEQHQPYLKKDREGQVVEQYRVHGLSSLDSSPLGYKFTIVATVTDSDYITAVQETKEIIAQAFFDRNIKMPEQQIAYKTE</sequence>
<comment type="subcellular location">
    <subcellularLocation>
        <location evidence="2">Cell membrane</location>
    </subcellularLocation>
    <subcellularLocation>
        <location evidence="1">Membrane</location>
        <topology evidence="1">Multi-pass membrane protein</topology>
    </subcellularLocation>
</comment>
<dbReference type="InterPro" id="IPR006685">
    <property type="entry name" value="MscS_channel_2nd"/>
</dbReference>
<reference evidence="10 11" key="1">
    <citation type="submission" date="2018-07" db="EMBL/GenBank/DDBJ databases">
        <title>Lottiidibacillus patelloidae gen. nov., sp. nov., isolated from the intestinal tract of a marine limpet and the reclassification of B. taeanensis BH030017T, B. algicola KMM 3737T and B. hwajinpoensis SW-72T as genus Lottiidibacillus.</title>
        <authorList>
            <person name="Liu R."/>
            <person name="Huang Z."/>
        </authorList>
    </citation>
    <scope>NUCLEOTIDE SEQUENCE [LARGE SCALE GENOMIC DNA]</scope>
    <source>
        <strain evidence="10 11">BH030017</strain>
    </source>
</reference>
<name>A0A366XWU7_9BACI</name>
<dbReference type="SUPFAM" id="SSF82861">
    <property type="entry name" value="Mechanosensitive channel protein MscS (YggB), transmembrane region"/>
    <property type="match status" value="1"/>
</dbReference>
<dbReference type="Proteomes" id="UP000253314">
    <property type="component" value="Unassembled WGS sequence"/>
</dbReference>
<feature type="transmembrane region" description="Helical" evidence="8">
    <location>
        <begin position="91"/>
        <end position="109"/>
    </location>
</feature>
<evidence type="ECO:0000256" key="2">
    <source>
        <dbReference type="ARBA" id="ARBA00004236"/>
    </source>
</evidence>
<keyword evidence="7 8" id="KW-0472">Membrane</keyword>
<keyword evidence="11" id="KW-1185">Reference proteome</keyword>
<dbReference type="GO" id="GO:0005886">
    <property type="term" value="C:plasma membrane"/>
    <property type="evidence" value="ECO:0007669"/>
    <property type="project" value="UniProtKB-SubCell"/>
</dbReference>
<dbReference type="PANTHER" id="PTHR30460:SF1">
    <property type="entry name" value="MECHANOSENSITIVE ION CHANNEL"/>
    <property type="match status" value="1"/>
</dbReference>
<dbReference type="InterPro" id="IPR023408">
    <property type="entry name" value="MscS_beta-dom_sf"/>
</dbReference>
<dbReference type="EMBL" id="QOCW01000012">
    <property type="protein sequence ID" value="RBW69239.1"/>
    <property type="molecule type" value="Genomic_DNA"/>
</dbReference>
<protein>
    <submittedName>
        <fullName evidence="10">Mechanosensitive ion channel family protein</fullName>
    </submittedName>
</protein>
<evidence type="ECO:0000256" key="8">
    <source>
        <dbReference type="SAM" id="Phobius"/>
    </source>
</evidence>
<proteinExistence type="inferred from homology"/>
<keyword evidence="6 8" id="KW-1133">Transmembrane helix</keyword>
<gene>
    <name evidence="10" type="ORF">DS031_12740</name>
</gene>
<evidence type="ECO:0000256" key="5">
    <source>
        <dbReference type="ARBA" id="ARBA00022692"/>
    </source>
</evidence>
<evidence type="ECO:0000256" key="4">
    <source>
        <dbReference type="ARBA" id="ARBA00022475"/>
    </source>
</evidence>
<evidence type="ECO:0000256" key="3">
    <source>
        <dbReference type="ARBA" id="ARBA00008017"/>
    </source>
</evidence>
<dbReference type="Gene3D" id="2.30.30.60">
    <property type="match status" value="1"/>
</dbReference>
<organism evidence="10 11">
    <name type="scientific">Bacillus taeanensis</name>
    <dbReference type="NCBI Taxonomy" id="273032"/>
    <lineage>
        <taxon>Bacteria</taxon>
        <taxon>Bacillati</taxon>
        <taxon>Bacillota</taxon>
        <taxon>Bacilli</taxon>
        <taxon>Bacillales</taxon>
        <taxon>Bacillaceae</taxon>
        <taxon>Bacillus</taxon>
    </lineage>
</organism>